<evidence type="ECO:0000259" key="6">
    <source>
        <dbReference type="PROSITE" id="PS50950"/>
    </source>
</evidence>
<evidence type="ECO:0000256" key="5">
    <source>
        <dbReference type="PROSITE-ProRule" id="PRU00309"/>
    </source>
</evidence>
<evidence type="ECO:0000256" key="4">
    <source>
        <dbReference type="ARBA" id="ARBA00023125"/>
    </source>
</evidence>
<dbReference type="STRING" id="471704.A0A195DT30"/>
<accession>A0A195DT30</accession>
<keyword evidence="2 5" id="KW-0863">Zinc-finger</keyword>
<dbReference type="PROSITE" id="PS50950">
    <property type="entry name" value="ZF_THAP"/>
    <property type="match status" value="1"/>
</dbReference>
<sequence length="552" mass="64464">MPTKCIIPNCVYLKLKKKSLFKVPVNEGRRNTWISLIHNVFPNLKIPKIFFLCENHFEGDNILTKKVIKDAEGKIIFEKEFTKKKLKCGANPVFISQRNENVNVHFENNVEVDKFNVTQSQRKENVNVHLESNVEIDQLNKTQCNYACSIIEFIPCTEPTTSNLNLDIISEQDNYICENQQIFQEILNGKVQACLPDVTWGIHRSLESPFQILFTQACKCITGNMIIMKQIILFPDLQYKVLFLGKEVLSYQHILQNLDDINLLIEHAHSTTLCQGGPGIEEPRFKEIHPLCSTKDFITSTWRHKKCPLETSGEQICKFCVSLHKTLQRNVDRKKHQKSTGKIILTSTTKKRVTALRAAKHVKVQALQRRKLKENAVKDTIKHRQLDGFIETLQWKCDDIIEEDYELTPVLDRMIYYVSDFIAKKMIKRTDCSTCKTAFIQLANSTPEAELVNLKSQGRPIHPNHMLYALFQTTEYYFRKNLHVFNIYEQTIDDVINNYIITFPCNDHKLDVTSYCIYYYVTMRMRQYSRQINNDLPKKTCKRKKQARLYDT</sequence>
<dbReference type="EMBL" id="KQ980419">
    <property type="protein sequence ID" value="KYN16085.1"/>
    <property type="molecule type" value="Genomic_DNA"/>
</dbReference>
<dbReference type="GO" id="GO:0003677">
    <property type="term" value="F:DNA binding"/>
    <property type="evidence" value="ECO:0007669"/>
    <property type="project" value="UniProtKB-UniRule"/>
</dbReference>
<dbReference type="AlphaFoldDB" id="A0A195DT30"/>
<gene>
    <name evidence="7" type="ORF">ALC57_11610</name>
</gene>
<proteinExistence type="predicted"/>
<dbReference type="SUPFAM" id="SSF57716">
    <property type="entry name" value="Glucocorticoid receptor-like (DNA-binding domain)"/>
    <property type="match status" value="1"/>
</dbReference>
<evidence type="ECO:0000256" key="3">
    <source>
        <dbReference type="ARBA" id="ARBA00022833"/>
    </source>
</evidence>
<evidence type="ECO:0000313" key="7">
    <source>
        <dbReference type="EMBL" id="KYN16085.1"/>
    </source>
</evidence>
<dbReference type="GO" id="GO:0008270">
    <property type="term" value="F:zinc ion binding"/>
    <property type="evidence" value="ECO:0007669"/>
    <property type="project" value="UniProtKB-KW"/>
</dbReference>
<protein>
    <recommendedName>
        <fullName evidence="6">THAP-type domain-containing protein</fullName>
    </recommendedName>
</protein>
<dbReference type="InterPro" id="IPR006612">
    <property type="entry name" value="THAP_Znf"/>
</dbReference>
<dbReference type="Proteomes" id="UP000078492">
    <property type="component" value="Unassembled WGS sequence"/>
</dbReference>
<reference evidence="7 8" key="1">
    <citation type="submission" date="2015-09" db="EMBL/GenBank/DDBJ databases">
        <title>Trachymyrmex cornetzi WGS genome.</title>
        <authorList>
            <person name="Nygaard S."/>
            <person name="Hu H."/>
            <person name="Boomsma J."/>
            <person name="Zhang G."/>
        </authorList>
    </citation>
    <scope>NUCLEOTIDE SEQUENCE [LARGE SCALE GENOMIC DNA]</scope>
    <source>
        <strain evidence="7">Tcor2-1</strain>
        <tissue evidence="7">Whole body</tissue>
    </source>
</reference>
<keyword evidence="8" id="KW-1185">Reference proteome</keyword>
<feature type="domain" description="THAP-type" evidence="6">
    <location>
        <begin position="1"/>
        <end position="95"/>
    </location>
</feature>
<keyword evidence="1" id="KW-0479">Metal-binding</keyword>
<evidence type="ECO:0000256" key="2">
    <source>
        <dbReference type="ARBA" id="ARBA00022771"/>
    </source>
</evidence>
<name>A0A195DT30_9HYME</name>
<keyword evidence="3" id="KW-0862">Zinc</keyword>
<organism evidence="7 8">
    <name type="scientific">Trachymyrmex cornetzi</name>
    <dbReference type="NCBI Taxonomy" id="471704"/>
    <lineage>
        <taxon>Eukaryota</taxon>
        <taxon>Metazoa</taxon>
        <taxon>Ecdysozoa</taxon>
        <taxon>Arthropoda</taxon>
        <taxon>Hexapoda</taxon>
        <taxon>Insecta</taxon>
        <taxon>Pterygota</taxon>
        <taxon>Neoptera</taxon>
        <taxon>Endopterygota</taxon>
        <taxon>Hymenoptera</taxon>
        <taxon>Apocrita</taxon>
        <taxon>Aculeata</taxon>
        <taxon>Formicoidea</taxon>
        <taxon>Formicidae</taxon>
        <taxon>Myrmicinae</taxon>
        <taxon>Trachymyrmex</taxon>
    </lineage>
</organism>
<keyword evidence="4 5" id="KW-0238">DNA-binding</keyword>
<dbReference type="Pfam" id="PF05485">
    <property type="entry name" value="THAP"/>
    <property type="match status" value="1"/>
</dbReference>
<evidence type="ECO:0000313" key="8">
    <source>
        <dbReference type="Proteomes" id="UP000078492"/>
    </source>
</evidence>
<evidence type="ECO:0000256" key="1">
    <source>
        <dbReference type="ARBA" id="ARBA00022723"/>
    </source>
</evidence>